<evidence type="ECO:0008006" key="3">
    <source>
        <dbReference type="Google" id="ProtNLM"/>
    </source>
</evidence>
<reference evidence="2" key="1">
    <citation type="submission" date="2017-05" db="EMBL/GenBank/DDBJ databases">
        <title>Streptomyces olivochromogenes NBRC 3561 whole genome shotgun sequence.</title>
        <authorList>
            <person name="Dohra H."/>
            <person name="Kodani S."/>
        </authorList>
    </citation>
    <scope>NUCLEOTIDE SEQUENCE [LARGE SCALE GENOMIC DNA]</scope>
    <source>
        <strain evidence="2">NBRC 3561</strain>
    </source>
</reference>
<dbReference type="InterPro" id="IPR007263">
    <property type="entry name" value="DCC1-like"/>
</dbReference>
<comment type="caution">
    <text evidence="1">The sequence shown here is derived from an EMBL/GenBank/DDBJ whole genome shotgun (WGS) entry which is preliminary data.</text>
</comment>
<evidence type="ECO:0000313" key="1">
    <source>
        <dbReference type="EMBL" id="GAX53288.1"/>
    </source>
</evidence>
<dbReference type="Pfam" id="PF04134">
    <property type="entry name" value="DCC1-like"/>
    <property type="match status" value="1"/>
</dbReference>
<name>A0A250VGF4_STROL</name>
<dbReference type="STRING" id="1963.AQJ27_23925"/>
<sequence>MRTDLSAAVGPDAPTLAFDGDCGFCQATITRLQRHARPRMRATPWHALPDHVTRPHRERLDREVLVFRGAHVGDSGAQALGAYLATSPRFRYRTTALLLRAPVIRQAARLVYRQVAIHRHRMPGGTAACALPRTHD</sequence>
<dbReference type="AlphaFoldDB" id="A0A250VGF4"/>
<dbReference type="EMBL" id="BDQI01000010">
    <property type="protein sequence ID" value="GAX53288.1"/>
    <property type="molecule type" value="Genomic_DNA"/>
</dbReference>
<dbReference type="Proteomes" id="UP000217446">
    <property type="component" value="Unassembled WGS sequence"/>
</dbReference>
<dbReference type="GO" id="GO:0015035">
    <property type="term" value="F:protein-disulfide reductase activity"/>
    <property type="evidence" value="ECO:0007669"/>
    <property type="project" value="InterPro"/>
</dbReference>
<accession>A0A250VGF4</accession>
<organism evidence="1 2">
    <name type="scientific">Streptomyces olivochromogenes</name>
    <dbReference type="NCBI Taxonomy" id="1963"/>
    <lineage>
        <taxon>Bacteria</taxon>
        <taxon>Bacillati</taxon>
        <taxon>Actinomycetota</taxon>
        <taxon>Actinomycetes</taxon>
        <taxon>Kitasatosporales</taxon>
        <taxon>Streptomycetaceae</taxon>
        <taxon>Streptomyces</taxon>
    </lineage>
</organism>
<keyword evidence="2" id="KW-1185">Reference proteome</keyword>
<protein>
    <recommendedName>
        <fullName evidence="3">Thiol-disulfide oxidoreductase</fullName>
    </recommendedName>
</protein>
<dbReference type="RefSeq" id="WP_067372354.1">
    <property type="nucleotide sequence ID" value="NZ_BDQI01000010.1"/>
</dbReference>
<gene>
    <name evidence="1" type="ORF">SO3561_04816</name>
</gene>
<evidence type="ECO:0000313" key="2">
    <source>
        <dbReference type="Proteomes" id="UP000217446"/>
    </source>
</evidence>
<proteinExistence type="predicted"/>